<name>A0AAE1BCY2_9GAST</name>
<dbReference type="Pfam" id="PF01423">
    <property type="entry name" value="LSM"/>
    <property type="match status" value="1"/>
</dbReference>
<keyword evidence="5" id="KW-1185">Reference proteome</keyword>
<comment type="similarity">
    <text evidence="1">Belongs to the snRNP Sm proteins family.</text>
</comment>
<evidence type="ECO:0000259" key="3">
    <source>
        <dbReference type="PROSITE" id="PS52002"/>
    </source>
</evidence>
<evidence type="ECO:0000256" key="2">
    <source>
        <dbReference type="SAM" id="MobiDB-lite"/>
    </source>
</evidence>
<dbReference type="CDD" id="cd06168">
    <property type="entry name" value="LSMD1"/>
    <property type="match status" value="1"/>
</dbReference>
<feature type="region of interest" description="Disordered" evidence="2">
    <location>
        <begin position="1"/>
        <end position="23"/>
    </location>
</feature>
<dbReference type="GO" id="GO:0031417">
    <property type="term" value="C:NatC complex"/>
    <property type="evidence" value="ECO:0007669"/>
    <property type="project" value="InterPro"/>
</dbReference>
<dbReference type="EMBL" id="JAWDGP010000113">
    <property type="protein sequence ID" value="KAK3803659.1"/>
    <property type="molecule type" value="Genomic_DNA"/>
</dbReference>
<dbReference type="GO" id="GO:0003723">
    <property type="term" value="F:RNA binding"/>
    <property type="evidence" value="ECO:0007669"/>
    <property type="project" value="InterPro"/>
</dbReference>
<evidence type="ECO:0000313" key="5">
    <source>
        <dbReference type="Proteomes" id="UP001283361"/>
    </source>
</evidence>
<accession>A0AAE1BCY2</accession>
<dbReference type="PANTHER" id="PTHR10701">
    <property type="entry name" value="SMALL NUCLEAR RIBONUCLEOPROTEIN-ASSOCIATED PROTEIN B AND N"/>
    <property type="match status" value="1"/>
</dbReference>
<dbReference type="Proteomes" id="UP001283361">
    <property type="component" value="Unassembled WGS sequence"/>
</dbReference>
<dbReference type="InterPro" id="IPR034110">
    <property type="entry name" value="LSMD1_Sm"/>
</dbReference>
<evidence type="ECO:0000313" key="4">
    <source>
        <dbReference type="EMBL" id="KAK3803659.1"/>
    </source>
</evidence>
<comment type="caution">
    <text evidence="4">The sequence shown here is derived from an EMBL/GenBank/DDBJ whole genome shotgun (WGS) entry which is preliminary data.</text>
</comment>
<reference evidence="4" key="1">
    <citation type="journal article" date="2023" name="G3 (Bethesda)">
        <title>A reference genome for the long-term kleptoplast-retaining sea slug Elysia crispata morphotype clarki.</title>
        <authorList>
            <person name="Eastman K.E."/>
            <person name="Pendleton A.L."/>
            <person name="Shaikh M.A."/>
            <person name="Suttiyut T."/>
            <person name="Ogas R."/>
            <person name="Tomko P."/>
            <person name="Gavelis G."/>
            <person name="Widhalm J.R."/>
            <person name="Wisecaver J.H."/>
        </authorList>
    </citation>
    <scope>NUCLEOTIDE SEQUENCE</scope>
    <source>
        <strain evidence="4">ECLA1</strain>
    </source>
</reference>
<protein>
    <recommendedName>
        <fullName evidence="3">Sm domain-containing protein</fullName>
    </recommendedName>
</protein>
<evidence type="ECO:0000256" key="1">
    <source>
        <dbReference type="ARBA" id="ARBA00006850"/>
    </source>
</evidence>
<feature type="compositionally biased region" description="Polar residues" evidence="2">
    <location>
        <begin position="1"/>
        <end position="16"/>
    </location>
</feature>
<dbReference type="FunFam" id="2.30.30.100:FF:000028">
    <property type="entry name" value="N-alpha-acetyltransferase 38, NatC auxiliary subunit"/>
    <property type="match status" value="1"/>
</dbReference>
<dbReference type="PANTHER" id="PTHR10701:SF5">
    <property type="entry name" value="N-ALPHA-ACETYLTRANSFERASE 38, NATC AUXILIARY SUBUNIT"/>
    <property type="match status" value="1"/>
</dbReference>
<dbReference type="AlphaFoldDB" id="A0AAE1BCY2"/>
<dbReference type="InterPro" id="IPR047575">
    <property type="entry name" value="Sm"/>
</dbReference>
<dbReference type="SMART" id="SM00651">
    <property type="entry name" value="Sm"/>
    <property type="match status" value="1"/>
</dbReference>
<dbReference type="InterPro" id="IPR050914">
    <property type="entry name" value="snRNP_SmB/NAA38-like"/>
</dbReference>
<feature type="domain" description="Sm" evidence="3">
    <location>
        <begin position="18"/>
        <end position="96"/>
    </location>
</feature>
<organism evidence="4 5">
    <name type="scientific">Elysia crispata</name>
    <name type="common">lettuce slug</name>
    <dbReference type="NCBI Taxonomy" id="231223"/>
    <lineage>
        <taxon>Eukaryota</taxon>
        <taxon>Metazoa</taxon>
        <taxon>Spiralia</taxon>
        <taxon>Lophotrochozoa</taxon>
        <taxon>Mollusca</taxon>
        <taxon>Gastropoda</taxon>
        <taxon>Heterobranchia</taxon>
        <taxon>Euthyneura</taxon>
        <taxon>Panpulmonata</taxon>
        <taxon>Sacoglossa</taxon>
        <taxon>Placobranchoidea</taxon>
        <taxon>Plakobranchidae</taxon>
        <taxon>Elysia</taxon>
    </lineage>
</organism>
<dbReference type="PROSITE" id="PS52002">
    <property type="entry name" value="SM"/>
    <property type="match status" value="1"/>
</dbReference>
<proteinExistence type="inferred from homology"/>
<dbReference type="Gene3D" id="2.30.30.100">
    <property type="match status" value="1"/>
</dbReference>
<dbReference type="InterPro" id="IPR001163">
    <property type="entry name" value="Sm_dom_euk/arc"/>
</dbReference>
<dbReference type="InterPro" id="IPR010920">
    <property type="entry name" value="LSM_dom_sf"/>
</dbReference>
<dbReference type="SUPFAM" id="SSF50182">
    <property type="entry name" value="Sm-like ribonucleoproteins"/>
    <property type="match status" value="1"/>
</dbReference>
<sequence>MAVDSPNLTSSGTSGSRPERQKLENWLNKSMRIRMTDGRTLVGVFLCTDCDCNIIVGSCEEYLRPPDSQPKEDPRILGLAMIPGKHIVSIEIDDTTVPQGSENLDGSEAASVSACFDHPDYM</sequence>
<gene>
    <name evidence="4" type="ORF">RRG08_023374</name>
</gene>